<dbReference type="RefSeq" id="WP_379320671.1">
    <property type="nucleotide sequence ID" value="NZ_JBHTLM010000014.1"/>
</dbReference>
<dbReference type="PANTHER" id="PTHR31151:SF0">
    <property type="entry name" value="PROLINE-TRNA LIGASE (DUF1680)"/>
    <property type="match status" value="1"/>
</dbReference>
<dbReference type="PANTHER" id="PTHR31151">
    <property type="entry name" value="PROLINE-TRNA LIGASE (DUF1680)"/>
    <property type="match status" value="1"/>
</dbReference>
<evidence type="ECO:0000259" key="3">
    <source>
        <dbReference type="Pfam" id="PF20736"/>
    </source>
</evidence>
<dbReference type="InterPro" id="IPR046780">
    <property type="entry name" value="aBig_2"/>
</dbReference>
<dbReference type="Pfam" id="PF20736">
    <property type="entry name" value="Glyco_hydro127M"/>
    <property type="match status" value="1"/>
</dbReference>
<accession>A0ABW3S178</accession>
<dbReference type="InterPro" id="IPR049046">
    <property type="entry name" value="Beta-AFase-like_GH127_middle"/>
</dbReference>
<feature type="domain" description="Non-reducing end beta-L-arabinofuranosidase-like GH127 catalytic" evidence="1">
    <location>
        <begin position="193"/>
        <end position="575"/>
    </location>
</feature>
<evidence type="ECO:0000259" key="2">
    <source>
        <dbReference type="Pfam" id="PF20578"/>
    </source>
</evidence>
<dbReference type="InterPro" id="IPR012878">
    <property type="entry name" value="Beta-AFase-like_GH127_cat"/>
</dbReference>
<organism evidence="4 5">
    <name type="scientific">Paenibacillus puldeungensis</name>
    <dbReference type="NCBI Taxonomy" id="696536"/>
    <lineage>
        <taxon>Bacteria</taxon>
        <taxon>Bacillati</taxon>
        <taxon>Bacillota</taxon>
        <taxon>Bacilli</taxon>
        <taxon>Bacillales</taxon>
        <taxon>Paenibacillaceae</taxon>
        <taxon>Paenibacillus</taxon>
    </lineage>
</organism>
<dbReference type="Proteomes" id="UP001597262">
    <property type="component" value="Unassembled WGS sequence"/>
</dbReference>
<comment type="caution">
    <text evidence="4">The sequence shown here is derived from an EMBL/GenBank/DDBJ whole genome shotgun (WGS) entry which is preliminary data.</text>
</comment>
<feature type="domain" description="Non-reducing end beta-L-arabinofuranosidase-like GH127 middle" evidence="3">
    <location>
        <begin position="586"/>
        <end position="675"/>
    </location>
</feature>
<protein>
    <submittedName>
        <fullName evidence="4">Beta-L-arabinofuranosidase domain-containing protein</fullName>
    </submittedName>
</protein>
<evidence type="ECO:0000259" key="1">
    <source>
        <dbReference type="Pfam" id="PF07944"/>
    </source>
</evidence>
<dbReference type="Pfam" id="PF07944">
    <property type="entry name" value="Beta-AFase-like_GH127_cat"/>
    <property type="match status" value="1"/>
</dbReference>
<keyword evidence="5" id="KW-1185">Reference proteome</keyword>
<proteinExistence type="predicted"/>
<dbReference type="Pfam" id="PF20578">
    <property type="entry name" value="aBig_2"/>
    <property type="match status" value="1"/>
</dbReference>
<dbReference type="SUPFAM" id="SSF48208">
    <property type="entry name" value="Six-hairpin glycosidases"/>
    <property type="match status" value="1"/>
</dbReference>
<sequence>MSNKVSDLEIVQRDIEALYLGNLKTVEFDINLPTEGKNGSKITWVSKDDRWINGSGKVHQPEYGKGDRVIPITATFQYGEASLQKVYEVKILEEKNKIQVEKIFPIFIKQEVNKEFYLPATISIQTVSGSVLAHAVTWRDGEKRVFSETGEKKAFGNLTDTLYEVEAVIQIENKLEKTNNKKPQLHAISTKKVRLDGASMLKTAQERRLKFLLTVDDDQMLYNFRKASGLETLNAPAMIGWDSEDSLLKGHTTGHYLSGLALCYSSTGNEQIYKKLSYMIEELNKVQLAFEADDRYHYGFISAYSEEQFDLLEVYTRYPGIWAPYYTLHKIFAGLLDSYHLAGLELALTIADKLGDWVYNRVSALPNAQLKKMWSMYIAGEYGGINESLAELYTYTHKEQHILAAKLFDNDRLFFPMEQKVDALGAMHANQHVPQVVGAFKIFEATGEKKYYEIAKFFWESVVKAHLYSIGGTSQGEMFQQPYEIGAHLTEHTAETCVSYNMLKLTKQLYTYEKDAKYMDYYERTMLNHILSSTDHECLGASTYFMPTSPGGQKGFDEENSCCHGTGLENHFKYNEAIFFEDADSLYVNLFVPSALNDEEKGLQVVQSVPEVFTGDVEIDIETLTRKNLRIRKPYWHQGKVLALVNQKQAHVTDESGYIVLSQKWNKGDKVTIKFTPELRLEFTPDKADIASLAFGPYILAAVSDQKEFLELPVNVKNLSEKFERVAGSNRFIFKDQNLEFAPLAEVNHEHYHLYVKTI</sequence>
<gene>
    <name evidence="4" type="ORF">ACFQ3W_18230</name>
</gene>
<feature type="domain" description="Atrophied bacterial Ig" evidence="2">
    <location>
        <begin position="12"/>
        <end position="93"/>
    </location>
</feature>
<reference evidence="5" key="1">
    <citation type="journal article" date="2019" name="Int. J. Syst. Evol. Microbiol.">
        <title>The Global Catalogue of Microorganisms (GCM) 10K type strain sequencing project: providing services to taxonomists for standard genome sequencing and annotation.</title>
        <authorList>
            <consortium name="The Broad Institute Genomics Platform"/>
            <consortium name="The Broad Institute Genome Sequencing Center for Infectious Disease"/>
            <person name="Wu L."/>
            <person name="Ma J."/>
        </authorList>
    </citation>
    <scope>NUCLEOTIDE SEQUENCE [LARGE SCALE GENOMIC DNA]</scope>
    <source>
        <strain evidence="5">CCUG 59189</strain>
    </source>
</reference>
<dbReference type="InterPro" id="IPR008928">
    <property type="entry name" value="6-hairpin_glycosidase_sf"/>
</dbReference>
<evidence type="ECO:0000313" key="4">
    <source>
        <dbReference type="EMBL" id="MFD1178232.1"/>
    </source>
</evidence>
<dbReference type="EMBL" id="JBHTLM010000014">
    <property type="protein sequence ID" value="MFD1178232.1"/>
    <property type="molecule type" value="Genomic_DNA"/>
</dbReference>
<name>A0ABW3S178_9BACL</name>
<evidence type="ECO:0000313" key="5">
    <source>
        <dbReference type="Proteomes" id="UP001597262"/>
    </source>
</evidence>